<dbReference type="EMBL" id="LAZR01008160">
    <property type="protein sequence ID" value="KKM80563.1"/>
    <property type="molecule type" value="Genomic_DNA"/>
</dbReference>
<dbReference type="AlphaFoldDB" id="A0A0F9KF29"/>
<sequence>MAKYILFYNFEQWINLMSTLGEMKPPRDCGPGSNIAITVELDAARKE</sequence>
<evidence type="ECO:0000313" key="1">
    <source>
        <dbReference type="EMBL" id="KKM80563.1"/>
    </source>
</evidence>
<name>A0A0F9KF29_9ZZZZ</name>
<accession>A0A0F9KF29</accession>
<reference evidence="1" key="1">
    <citation type="journal article" date="2015" name="Nature">
        <title>Complex archaea that bridge the gap between prokaryotes and eukaryotes.</title>
        <authorList>
            <person name="Spang A."/>
            <person name="Saw J.H."/>
            <person name="Jorgensen S.L."/>
            <person name="Zaremba-Niedzwiedzka K."/>
            <person name="Martijn J."/>
            <person name="Lind A.E."/>
            <person name="van Eijk R."/>
            <person name="Schleper C."/>
            <person name="Guy L."/>
            <person name="Ettema T.J."/>
        </authorList>
    </citation>
    <scope>NUCLEOTIDE SEQUENCE</scope>
</reference>
<gene>
    <name evidence="1" type="ORF">LCGC14_1338700</name>
</gene>
<comment type="caution">
    <text evidence="1">The sequence shown here is derived from an EMBL/GenBank/DDBJ whole genome shotgun (WGS) entry which is preliminary data.</text>
</comment>
<proteinExistence type="predicted"/>
<organism evidence="1">
    <name type="scientific">marine sediment metagenome</name>
    <dbReference type="NCBI Taxonomy" id="412755"/>
    <lineage>
        <taxon>unclassified sequences</taxon>
        <taxon>metagenomes</taxon>
        <taxon>ecological metagenomes</taxon>
    </lineage>
</organism>
<protein>
    <submittedName>
        <fullName evidence="1">Uncharacterized protein</fullName>
    </submittedName>
</protein>